<evidence type="ECO:0000313" key="3">
    <source>
        <dbReference type="Proteomes" id="UP000278143"/>
    </source>
</evidence>
<keyword evidence="1" id="KW-1133">Transmembrane helix</keyword>
<proteinExistence type="predicted"/>
<dbReference type="AlphaFoldDB" id="A0A4P9YU60"/>
<accession>A0A4P9YU60</accession>
<keyword evidence="3" id="KW-1185">Reference proteome</keyword>
<dbReference type="Proteomes" id="UP000278143">
    <property type="component" value="Unassembled WGS sequence"/>
</dbReference>
<evidence type="ECO:0000256" key="1">
    <source>
        <dbReference type="SAM" id="Phobius"/>
    </source>
</evidence>
<evidence type="ECO:0000313" key="2">
    <source>
        <dbReference type="EMBL" id="RKP23354.1"/>
    </source>
</evidence>
<organism evidence="2 3">
    <name type="scientific">Syncephalis pseudoplumigaleata</name>
    <dbReference type="NCBI Taxonomy" id="1712513"/>
    <lineage>
        <taxon>Eukaryota</taxon>
        <taxon>Fungi</taxon>
        <taxon>Fungi incertae sedis</taxon>
        <taxon>Zoopagomycota</taxon>
        <taxon>Zoopagomycotina</taxon>
        <taxon>Zoopagomycetes</taxon>
        <taxon>Zoopagales</taxon>
        <taxon>Piptocephalidaceae</taxon>
        <taxon>Syncephalis</taxon>
    </lineage>
</organism>
<keyword evidence="1" id="KW-0812">Transmembrane</keyword>
<name>A0A4P9YU60_9FUNG</name>
<reference evidence="3" key="1">
    <citation type="journal article" date="2018" name="Nat. Microbiol.">
        <title>Leveraging single-cell genomics to expand the fungal tree of life.</title>
        <authorList>
            <person name="Ahrendt S.R."/>
            <person name="Quandt C.A."/>
            <person name="Ciobanu D."/>
            <person name="Clum A."/>
            <person name="Salamov A."/>
            <person name="Andreopoulos B."/>
            <person name="Cheng J.F."/>
            <person name="Woyke T."/>
            <person name="Pelin A."/>
            <person name="Henrissat B."/>
            <person name="Reynolds N.K."/>
            <person name="Benny G.L."/>
            <person name="Smith M.E."/>
            <person name="James T.Y."/>
            <person name="Grigoriev I.V."/>
        </authorList>
    </citation>
    <scope>NUCLEOTIDE SEQUENCE [LARGE SCALE GENOMIC DNA]</scope>
    <source>
        <strain evidence="3">Benny S71-1</strain>
    </source>
</reference>
<gene>
    <name evidence="2" type="ORF">SYNPS1DRAFT_30906</name>
</gene>
<sequence>MAIKWIGKLKRLFAKRCTRRQPKSTAATGHTTLVEPATTFYTTSSDTTIAHSTTASPPSPVAPLKEEPVFHAPTTSRLRIEIPSYMAGRSLASPSADPMAQLDWTAAKSSGPYSANSYLHSGTFNMGMGNGRAARPLDGAPICGCFVAVGLATDIVAERRSQGFLRGLRALLCFPCILSYTCFCWWCAYHD</sequence>
<dbReference type="EMBL" id="KZ991050">
    <property type="protein sequence ID" value="RKP23354.1"/>
    <property type="molecule type" value="Genomic_DNA"/>
</dbReference>
<dbReference type="OrthoDB" id="5595851at2759"/>
<feature type="transmembrane region" description="Helical" evidence="1">
    <location>
        <begin position="168"/>
        <end position="188"/>
    </location>
</feature>
<protein>
    <submittedName>
        <fullName evidence="2">Uncharacterized protein</fullName>
    </submittedName>
</protein>
<keyword evidence="1" id="KW-0472">Membrane</keyword>